<evidence type="ECO:0000256" key="1">
    <source>
        <dbReference type="SAM" id="MobiDB-lite"/>
    </source>
</evidence>
<proteinExistence type="predicted"/>
<feature type="region of interest" description="Disordered" evidence="1">
    <location>
        <begin position="1"/>
        <end position="27"/>
    </location>
</feature>
<name>A0AAT9HHX5_9ACTN</name>
<evidence type="ECO:0000259" key="2">
    <source>
        <dbReference type="Pfam" id="PF00293"/>
    </source>
</evidence>
<sequence>MGLPGGTIESDEGESPREGARRETLEEIGLDREPGRLLVVDWVKGPAGRRWCCICTTVACSVRTTSARSGSRSRSCCPGGSYRARS</sequence>
<gene>
    <name evidence="3" type="ORF">SHKM778_33880</name>
</gene>
<reference evidence="3" key="1">
    <citation type="submission" date="2024-06" db="EMBL/GenBank/DDBJ databases">
        <authorList>
            <consortium name="consrtm"/>
            <person name="Uemura M."/>
            <person name="Terahara T."/>
        </authorList>
    </citation>
    <scope>NUCLEOTIDE SEQUENCE</scope>
    <source>
        <strain evidence="3">KM77-8</strain>
    </source>
</reference>
<reference evidence="3" key="2">
    <citation type="submission" date="2024-07" db="EMBL/GenBank/DDBJ databases">
        <title>Streptomyces haneummycinica sp. nov., a new antibiotic-producing actinobacterium isolated from marine sediment.</title>
        <authorList>
            <person name="Uemura M."/>
            <person name="Hamada M."/>
            <person name="Hirano S."/>
            <person name="Kobayashi K."/>
            <person name="Ohshiro T."/>
            <person name="Kobayashi T."/>
            <person name="Terahara T."/>
        </authorList>
    </citation>
    <scope>NUCLEOTIDE SEQUENCE</scope>
    <source>
        <strain evidence="3">KM77-8</strain>
    </source>
</reference>
<evidence type="ECO:0000313" key="3">
    <source>
        <dbReference type="EMBL" id="BFO17000.1"/>
    </source>
</evidence>
<accession>A0AAT9HHX5</accession>
<dbReference type="InterPro" id="IPR000086">
    <property type="entry name" value="NUDIX_hydrolase_dom"/>
</dbReference>
<dbReference type="InterPro" id="IPR015797">
    <property type="entry name" value="NUDIX_hydrolase-like_dom_sf"/>
</dbReference>
<dbReference type="EMBL" id="AP035768">
    <property type="protein sequence ID" value="BFO17000.1"/>
    <property type="molecule type" value="Genomic_DNA"/>
</dbReference>
<dbReference type="Gene3D" id="3.90.79.10">
    <property type="entry name" value="Nucleoside Triphosphate Pyrophosphohydrolase"/>
    <property type="match status" value="1"/>
</dbReference>
<organism evidence="3">
    <name type="scientific">Streptomyces haneummycinicus</name>
    <dbReference type="NCBI Taxonomy" id="3074435"/>
    <lineage>
        <taxon>Bacteria</taxon>
        <taxon>Bacillati</taxon>
        <taxon>Actinomycetota</taxon>
        <taxon>Actinomycetes</taxon>
        <taxon>Kitasatosporales</taxon>
        <taxon>Streptomycetaceae</taxon>
        <taxon>Streptomyces</taxon>
    </lineage>
</organism>
<feature type="region of interest" description="Disordered" evidence="1">
    <location>
        <begin position="67"/>
        <end position="86"/>
    </location>
</feature>
<feature type="domain" description="Nudix hydrolase" evidence="2">
    <location>
        <begin position="3"/>
        <end position="45"/>
    </location>
</feature>
<dbReference type="Pfam" id="PF00293">
    <property type="entry name" value="NUDIX"/>
    <property type="match status" value="1"/>
</dbReference>
<dbReference type="AlphaFoldDB" id="A0AAT9HHX5"/>
<feature type="compositionally biased region" description="Basic and acidic residues" evidence="1">
    <location>
        <begin position="14"/>
        <end position="27"/>
    </location>
</feature>
<dbReference type="SUPFAM" id="SSF55811">
    <property type="entry name" value="Nudix"/>
    <property type="match status" value="1"/>
</dbReference>
<protein>
    <recommendedName>
        <fullName evidence="2">Nudix hydrolase domain-containing protein</fullName>
    </recommendedName>
</protein>